<reference evidence="1 2" key="1">
    <citation type="submission" date="2013-11" db="EMBL/GenBank/DDBJ databases">
        <title>The Genome Sequence of Phytophthora parasitica CJ01A1.</title>
        <authorList>
            <consortium name="The Broad Institute Genomics Platform"/>
            <person name="Russ C."/>
            <person name="Tyler B."/>
            <person name="Panabieres F."/>
            <person name="Shan W."/>
            <person name="Tripathy S."/>
            <person name="Grunwald N."/>
            <person name="Machado M."/>
            <person name="Johnson C.S."/>
            <person name="Walker B."/>
            <person name="Young S.K."/>
            <person name="Zeng Q."/>
            <person name="Gargeya S."/>
            <person name="Fitzgerald M."/>
            <person name="Haas B."/>
            <person name="Abouelleil A."/>
            <person name="Allen A.W."/>
            <person name="Alvarado L."/>
            <person name="Arachchi H.M."/>
            <person name="Berlin A.M."/>
            <person name="Chapman S.B."/>
            <person name="Gainer-Dewar J."/>
            <person name="Goldberg J."/>
            <person name="Griggs A."/>
            <person name="Gujja S."/>
            <person name="Hansen M."/>
            <person name="Howarth C."/>
            <person name="Imamovic A."/>
            <person name="Ireland A."/>
            <person name="Larimer J."/>
            <person name="McCowan C."/>
            <person name="Murphy C."/>
            <person name="Pearson M."/>
            <person name="Poon T.W."/>
            <person name="Priest M."/>
            <person name="Roberts A."/>
            <person name="Saif S."/>
            <person name="Shea T."/>
            <person name="Sisk P."/>
            <person name="Sykes S."/>
            <person name="Wortman J."/>
            <person name="Nusbaum C."/>
            <person name="Birren B."/>
        </authorList>
    </citation>
    <scope>NUCLEOTIDE SEQUENCE [LARGE SCALE GENOMIC DNA]</scope>
    <source>
        <strain evidence="1 2">CJ01A1</strain>
    </source>
</reference>
<dbReference type="EMBL" id="ANIX01003002">
    <property type="protein sequence ID" value="ETP09229.1"/>
    <property type="molecule type" value="Genomic_DNA"/>
</dbReference>
<proteinExistence type="predicted"/>
<accession>W2WI12</accession>
<comment type="caution">
    <text evidence="1">The sequence shown here is derived from an EMBL/GenBank/DDBJ whole genome shotgun (WGS) entry which is preliminary data.</text>
</comment>
<organism evidence="1 2">
    <name type="scientific">Phytophthora nicotianae CJ01A1</name>
    <dbReference type="NCBI Taxonomy" id="1317063"/>
    <lineage>
        <taxon>Eukaryota</taxon>
        <taxon>Sar</taxon>
        <taxon>Stramenopiles</taxon>
        <taxon>Oomycota</taxon>
        <taxon>Peronosporomycetes</taxon>
        <taxon>Peronosporales</taxon>
        <taxon>Peronosporaceae</taxon>
        <taxon>Phytophthora</taxon>
    </lineage>
</organism>
<evidence type="ECO:0000313" key="2">
    <source>
        <dbReference type="Proteomes" id="UP000018958"/>
    </source>
</evidence>
<dbReference type="Proteomes" id="UP000018958">
    <property type="component" value="Unassembled WGS sequence"/>
</dbReference>
<gene>
    <name evidence="1" type="ORF">F441_14896</name>
</gene>
<dbReference type="AlphaFoldDB" id="W2WI12"/>
<name>W2WI12_PHYNI</name>
<sequence>MKPHLSLKYFVRSIEEMAREYVKEVEIPKEMVLAMRRNLCSAVDCKNNNVIVANDEIMRFLIVTVSSRSKYQAFTISTSKTDCGLIDNFIGPVIYVRALLA</sequence>
<evidence type="ECO:0000313" key="1">
    <source>
        <dbReference type="EMBL" id="ETP09229.1"/>
    </source>
</evidence>
<protein>
    <submittedName>
        <fullName evidence="1">Uncharacterized protein</fullName>
    </submittedName>
</protein>